<evidence type="ECO:0000313" key="2">
    <source>
        <dbReference type="Proteomes" id="UP001497516"/>
    </source>
</evidence>
<proteinExistence type="predicted"/>
<organism evidence="1 2">
    <name type="scientific">Linum trigynum</name>
    <dbReference type="NCBI Taxonomy" id="586398"/>
    <lineage>
        <taxon>Eukaryota</taxon>
        <taxon>Viridiplantae</taxon>
        <taxon>Streptophyta</taxon>
        <taxon>Embryophyta</taxon>
        <taxon>Tracheophyta</taxon>
        <taxon>Spermatophyta</taxon>
        <taxon>Magnoliopsida</taxon>
        <taxon>eudicotyledons</taxon>
        <taxon>Gunneridae</taxon>
        <taxon>Pentapetalae</taxon>
        <taxon>rosids</taxon>
        <taxon>fabids</taxon>
        <taxon>Malpighiales</taxon>
        <taxon>Linaceae</taxon>
        <taxon>Linum</taxon>
    </lineage>
</organism>
<sequence length="137" mass="15273">MVYLPNQKQNTNRRNPSTLDLATTCSPACIPSHSHRRCSSSTTTYSPACIPTPVAHTGGAALPWRSPVTLRIRSLAASADNQLELRDEPARRHLITSHSHRRRRRRIESPVIHTGSAPPIRLCFLPVTLRLRALQLS</sequence>
<dbReference type="AlphaFoldDB" id="A0AAV2FG81"/>
<evidence type="ECO:0000313" key="1">
    <source>
        <dbReference type="EMBL" id="CAL1397042.1"/>
    </source>
</evidence>
<protein>
    <submittedName>
        <fullName evidence="1">Uncharacterized protein</fullName>
    </submittedName>
</protein>
<name>A0AAV2FG81_9ROSI</name>
<reference evidence="1 2" key="1">
    <citation type="submission" date="2024-04" db="EMBL/GenBank/DDBJ databases">
        <authorList>
            <person name="Fracassetti M."/>
        </authorList>
    </citation>
    <scope>NUCLEOTIDE SEQUENCE [LARGE SCALE GENOMIC DNA]</scope>
</reference>
<dbReference type="EMBL" id="OZ034819">
    <property type="protein sequence ID" value="CAL1397042.1"/>
    <property type="molecule type" value="Genomic_DNA"/>
</dbReference>
<keyword evidence="2" id="KW-1185">Reference proteome</keyword>
<accession>A0AAV2FG81</accession>
<gene>
    <name evidence="1" type="ORF">LTRI10_LOCUS37372</name>
</gene>
<dbReference type="Proteomes" id="UP001497516">
    <property type="component" value="Chromosome 6"/>
</dbReference>